<dbReference type="PRINTS" id="PR00811">
    <property type="entry name" value="BCTERIALGSPD"/>
</dbReference>
<keyword evidence="8" id="KW-1185">Reference proteome</keyword>
<gene>
    <name evidence="7" type="primary">mshL</name>
    <name evidence="7" type="ORF">EYS42_09535</name>
</gene>
<dbReference type="GO" id="GO:0019867">
    <property type="term" value="C:outer membrane"/>
    <property type="evidence" value="ECO:0007669"/>
    <property type="project" value="InterPro"/>
</dbReference>
<dbReference type="Pfam" id="PF07655">
    <property type="entry name" value="Secretin_N_2"/>
    <property type="match status" value="1"/>
</dbReference>
<keyword evidence="5" id="KW-0732">Signal</keyword>
<protein>
    <submittedName>
        <fullName evidence="7">Pilus (MSHA type) biogenesis protein MshL</fullName>
    </submittedName>
</protein>
<name>A0A4Q9H4I6_9BURK</name>
<accession>A0A4Q9H4I6</accession>
<dbReference type="PANTHER" id="PTHR30332">
    <property type="entry name" value="PROBABLE GENERAL SECRETION PATHWAY PROTEIN D"/>
    <property type="match status" value="1"/>
</dbReference>
<evidence type="ECO:0000259" key="6">
    <source>
        <dbReference type="SMART" id="SM00965"/>
    </source>
</evidence>
<dbReference type="InterPro" id="IPR001775">
    <property type="entry name" value="GspD/PilQ"/>
</dbReference>
<evidence type="ECO:0000256" key="5">
    <source>
        <dbReference type="SAM" id="SignalP"/>
    </source>
</evidence>
<dbReference type="InterPro" id="IPR004846">
    <property type="entry name" value="T2SS/T3SS_dom"/>
</dbReference>
<sequence length="639" mass="66365">MSMKSSQLILGVLTAAVLLAHAPAEAGKQRKARPQGWHVVASMHLKVSQVATPDLDHFPAVPQGGRHAPLVGSRDALQTVQGMSISLGSQPKDSTQVQTPMAPVTVAALSAPTPLTPDLQLAARGRTGMAAPSTLSTQAAQASMAARASAGAEGRFDLVVNQAPASQVFLQLGGSGPYNILVPPDLGGSVSISLRNTTVMEALEALRELYGYDFKLTGNRVFVYPNDVQTRMFKISYLPGRRQGVSDLRVQSSSIVQAPGSGSSASGSSGGGGNASGAGKSATALEMSAVSMTSDTDFWRDVRDSLNSLVNLGKGSAVTINPGAGVIVVRGTPAELRQVGEYLKAVQITIERQVMLEAKIVEVQLNSAAQTGVNWSAFRGVNSGSVTAGIVGVAPGQTVSHNGALSNSSATVNPASSVVTEALGKGFYGLAFQGANFAALLSFLESQGKTQVLSSPRIAALNNQKAVLKVGTDELFLTNVKSNLVTTATGTVNSPELTLQPFFSGISLDVTPQIDDRGGVMLHVHPAISVVAEKQKTFDLGSNVLRLPLATSSINETDSIVRVLDGQIVAIGGLMQQYGTQSDSGIPVVSDVPVLGNAFKYKEKTVGKRELVILIKPTIISADGSGWSDAQPEANLLPR</sequence>
<evidence type="ECO:0000256" key="4">
    <source>
        <dbReference type="SAM" id="MobiDB-lite"/>
    </source>
</evidence>
<comment type="caution">
    <text evidence="7">The sequence shown here is derived from an EMBL/GenBank/DDBJ whole genome shotgun (WGS) entry which is preliminary data.</text>
</comment>
<keyword evidence="3" id="KW-0998">Cell outer membrane</keyword>
<proteinExistence type="predicted"/>
<dbReference type="AlphaFoldDB" id="A0A4Q9H4I6"/>
<evidence type="ECO:0000313" key="7">
    <source>
        <dbReference type="EMBL" id="TBO31462.1"/>
    </source>
</evidence>
<dbReference type="OrthoDB" id="9779724at2"/>
<evidence type="ECO:0000256" key="2">
    <source>
        <dbReference type="ARBA" id="ARBA00023136"/>
    </source>
</evidence>
<evidence type="ECO:0000256" key="3">
    <source>
        <dbReference type="ARBA" id="ARBA00023237"/>
    </source>
</evidence>
<dbReference type="InterPro" id="IPR011514">
    <property type="entry name" value="Secretin_N_2"/>
</dbReference>
<dbReference type="GO" id="GO:0009297">
    <property type="term" value="P:pilus assembly"/>
    <property type="evidence" value="ECO:0007669"/>
    <property type="project" value="InterPro"/>
</dbReference>
<keyword evidence="1" id="KW-0813">Transport</keyword>
<feature type="chain" id="PRO_5020422574" evidence="5">
    <location>
        <begin position="27"/>
        <end position="639"/>
    </location>
</feature>
<dbReference type="EMBL" id="SIXI01000003">
    <property type="protein sequence ID" value="TBO31462.1"/>
    <property type="molecule type" value="Genomic_DNA"/>
</dbReference>
<dbReference type="NCBIfam" id="TIGR02519">
    <property type="entry name" value="pilus_MshL"/>
    <property type="match status" value="1"/>
</dbReference>
<dbReference type="PANTHER" id="PTHR30332:SF17">
    <property type="entry name" value="TYPE IV PILIATION SYSTEM PROTEIN DR_0774-RELATED"/>
    <property type="match status" value="1"/>
</dbReference>
<dbReference type="Pfam" id="PF00263">
    <property type="entry name" value="Secretin"/>
    <property type="match status" value="1"/>
</dbReference>
<evidence type="ECO:0000256" key="1">
    <source>
        <dbReference type="ARBA" id="ARBA00022448"/>
    </source>
</evidence>
<reference evidence="7 8" key="1">
    <citation type="submission" date="2019-02" db="EMBL/GenBank/DDBJ databases">
        <title>Aquabacterium sp. strain KMB7.</title>
        <authorList>
            <person name="Chen W.-M."/>
        </authorList>
    </citation>
    <scope>NUCLEOTIDE SEQUENCE [LARGE SCALE GENOMIC DNA]</scope>
    <source>
        <strain evidence="7 8">KMB7</strain>
    </source>
</reference>
<dbReference type="InterPro" id="IPR050810">
    <property type="entry name" value="Bact_Secretion_Sys_Channel"/>
</dbReference>
<dbReference type="InterPro" id="IPR013358">
    <property type="entry name" value="Pilus_biogenesis_MshL"/>
</dbReference>
<dbReference type="GO" id="GO:0009306">
    <property type="term" value="P:protein secretion"/>
    <property type="evidence" value="ECO:0007669"/>
    <property type="project" value="InterPro"/>
</dbReference>
<evidence type="ECO:0000313" key="8">
    <source>
        <dbReference type="Proteomes" id="UP000292120"/>
    </source>
</evidence>
<dbReference type="InterPro" id="IPR011662">
    <property type="entry name" value="Secretin/TonB_short_N"/>
</dbReference>
<feature type="domain" description="Secretin/TonB short N-terminal" evidence="6">
    <location>
        <begin position="178"/>
        <end position="226"/>
    </location>
</feature>
<feature type="region of interest" description="Disordered" evidence="4">
    <location>
        <begin position="256"/>
        <end position="279"/>
    </location>
</feature>
<dbReference type="Proteomes" id="UP000292120">
    <property type="component" value="Unassembled WGS sequence"/>
</dbReference>
<dbReference type="SMART" id="SM00965">
    <property type="entry name" value="STN"/>
    <property type="match status" value="1"/>
</dbReference>
<dbReference type="GO" id="GO:0015627">
    <property type="term" value="C:type II protein secretion system complex"/>
    <property type="evidence" value="ECO:0007669"/>
    <property type="project" value="TreeGrafter"/>
</dbReference>
<feature type="signal peptide" evidence="5">
    <location>
        <begin position="1"/>
        <end position="26"/>
    </location>
</feature>
<keyword evidence="2" id="KW-0472">Membrane</keyword>
<organism evidence="7 8">
    <name type="scientific">Aquabacterium lacunae</name>
    <dbReference type="NCBI Taxonomy" id="2528630"/>
    <lineage>
        <taxon>Bacteria</taxon>
        <taxon>Pseudomonadati</taxon>
        <taxon>Pseudomonadota</taxon>
        <taxon>Betaproteobacteria</taxon>
        <taxon>Burkholderiales</taxon>
        <taxon>Aquabacterium</taxon>
    </lineage>
</organism>